<comment type="caution">
    <text evidence="1">The sequence shown here is derived from an EMBL/GenBank/DDBJ whole genome shotgun (WGS) entry which is preliminary data.</text>
</comment>
<dbReference type="EMBL" id="BARV01013270">
    <property type="protein sequence ID" value="GAI13479.1"/>
    <property type="molecule type" value="Genomic_DNA"/>
</dbReference>
<accession>X1N4F7</accession>
<reference evidence="1" key="1">
    <citation type="journal article" date="2014" name="Front. Microbiol.">
        <title>High frequency of phylogenetically diverse reductive dehalogenase-homologous genes in deep subseafloor sedimentary metagenomes.</title>
        <authorList>
            <person name="Kawai M."/>
            <person name="Futagami T."/>
            <person name="Toyoda A."/>
            <person name="Takaki Y."/>
            <person name="Nishi S."/>
            <person name="Hori S."/>
            <person name="Arai W."/>
            <person name="Tsubouchi T."/>
            <person name="Morono Y."/>
            <person name="Uchiyama I."/>
            <person name="Ito T."/>
            <person name="Fujiyama A."/>
            <person name="Inagaki F."/>
            <person name="Takami H."/>
        </authorList>
    </citation>
    <scope>NUCLEOTIDE SEQUENCE</scope>
    <source>
        <strain evidence="1">Expedition CK06-06</strain>
    </source>
</reference>
<name>X1N4F7_9ZZZZ</name>
<dbReference type="AlphaFoldDB" id="X1N4F7"/>
<evidence type="ECO:0000313" key="1">
    <source>
        <dbReference type="EMBL" id="GAI13479.1"/>
    </source>
</evidence>
<feature type="non-terminal residue" evidence="1">
    <location>
        <position position="1"/>
    </location>
</feature>
<organism evidence="1">
    <name type="scientific">marine sediment metagenome</name>
    <dbReference type="NCBI Taxonomy" id="412755"/>
    <lineage>
        <taxon>unclassified sequences</taxon>
        <taxon>metagenomes</taxon>
        <taxon>ecological metagenomes</taxon>
    </lineage>
</organism>
<sequence>DMFEQKFEELKSKRRRWLEQIKNCYPRHNGIYVL</sequence>
<proteinExistence type="predicted"/>
<protein>
    <submittedName>
        <fullName evidence="1">Uncharacterized protein</fullName>
    </submittedName>
</protein>
<gene>
    <name evidence="1" type="ORF">S06H3_24075</name>
</gene>